<evidence type="ECO:0000256" key="1">
    <source>
        <dbReference type="ARBA" id="ARBA00009860"/>
    </source>
</evidence>
<dbReference type="InterPro" id="IPR001040">
    <property type="entry name" value="TIF_eIF_4E"/>
</dbReference>
<keyword evidence="4 9" id="KW-0694">RNA-binding</keyword>
<evidence type="ECO:0000256" key="6">
    <source>
        <dbReference type="ARBA" id="ARBA00030245"/>
    </source>
</evidence>
<dbReference type="Gene3D" id="3.30.760.10">
    <property type="entry name" value="RNA Cap, Translation Initiation Factor Eif4e"/>
    <property type="match status" value="1"/>
</dbReference>
<dbReference type="Pfam" id="PF01652">
    <property type="entry name" value="IF4E"/>
    <property type="match status" value="1"/>
</dbReference>
<keyword evidence="3" id="KW-0810">Translation regulation</keyword>
<evidence type="ECO:0000313" key="11">
    <source>
        <dbReference type="EMBL" id="CAD7695821.1"/>
    </source>
</evidence>
<protein>
    <recommendedName>
        <fullName evidence="7">eIF-4F 25 kDa subunit</fullName>
    </recommendedName>
    <alternativeName>
        <fullName evidence="8">eIF-4F p26 subunit</fullName>
    </alternativeName>
    <alternativeName>
        <fullName evidence="6">mRNA cap-binding protein</fullName>
    </alternativeName>
</protein>
<dbReference type="EMBL" id="CAJHUC010000392">
    <property type="protein sequence ID" value="CAD7695821.1"/>
    <property type="molecule type" value="Genomic_DNA"/>
</dbReference>
<dbReference type="GO" id="GO:0003743">
    <property type="term" value="F:translation initiation factor activity"/>
    <property type="evidence" value="ECO:0007669"/>
    <property type="project" value="UniProtKB-KW"/>
</dbReference>
<gene>
    <name evidence="11" type="ORF">OSTQU699_LOCUS1182</name>
</gene>
<feature type="compositionally biased region" description="Basic and acidic residues" evidence="10">
    <location>
        <begin position="224"/>
        <end position="241"/>
    </location>
</feature>
<dbReference type="GO" id="GO:0006417">
    <property type="term" value="P:regulation of translation"/>
    <property type="evidence" value="ECO:0007669"/>
    <property type="project" value="UniProtKB-KW"/>
</dbReference>
<feature type="region of interest" description="Disordered" evidence="10">
    <location>
        <begin position="222"/>
        <end position="241"/>
    </location>
</feature>
<dbReference type="OrthoDB" id="590761at2759"/>
<dbReference type="GO" id="GO:0000340">
    <property type="term" value="F:RNA 7-methylguanosine cap binding"/>
    <property type="evidence" value="ECO:0007669"/>
    <property type="project" value="TreeGrafter"/>
</dbReference>
<name>A0A8S1ILU0_9CHLO</name>
<keyword evidence="12" id="KW-1185">Reference proteome</keyword>
<keyword evidence="5 9" id="KW-0648">Protein biosynthesis</keyword>
<evidence type="ECO:0000256" key="7">
    <source>
        <dbReference type="ARBA" id="ARBA00032656"/>
    </source>
</evidence>
<evidence type="ECO:0000256" key="8">
    <source>
        <dbReference type="ARBA" id="ARBA00041713"/>
    </source>
</evidence>
<evidence type="ECO:0000256" key="10">
    <source>
        <dbReference type="SAM" id="MobiDB-lite"/>
    </source>
</evidence>
<proteinExistence type="inferred from homology"/>
<accession>A0A8S1ILU0</accession>
<organism evidence="11 12">
    <name type="scientific">Ostreobium quekettii</name>
    <dbReference type="NCBI Taxonomy" id="121088"/>
    <lineage>
        <taxon>Eukaryota</taxon>
        <taxon>Viridiplantae</taxon>
        <taxon>Chlorophyta</taxon>
        <taxon>core chlorophytes</taxon>
        <taxon>Ulvophyceae</taxon>
        <taxon>TCBD clade</taxon>
        <taxon>Bryopsidales</taxon>
        <taxon>Ostreobineae</taxon>
        <taxon>Ostreobiaceae</taxon>
        <taxon>Ostreobium</taxon>
    </lineage>
</organism>
<dbReference type="InterPro" id="IPR023398">
    <property type="entry name" value="TIF_eIF4e-like"/>
</dbReference>
<reference evidence="11" key="1">
    <citation type="submission" date="2020-12" db="EMBL/GenBank/DDBJ databases">
        <authorList>
            <person name="Iha C."/>
        </authorList>
    </citation>
    <scope>NUCLEOTIDE SEQUENCE</scope>
</reference>
<sequence length="241" mass="26967">MTEEKTATEEQSSAPAPEVSTGDADPPPAAGAAQAAAPSPAAAPAESEAVGEQDADGNHLLEYKWTLWFDSHQKGQSQTTYGQTRRRVYTFSTVEDFWRLFNNIKAPSEFSPNTDYCLFKEGIEPEWEDPRNDKGGSWTINPKDMGRQASDVDELWMQAVMACVGDQFQEGEEICGLMVSVRSRGNRMQLWTRTASNEEAQMSIARQVKEYLSIPSDTQIAFQSHHDQMKGDRRTKEKYTA</sequence>
<comment type="similarity">
    <text evidence="1 9">Belongs to the eukaryotic initiation factor 4E family.</text>
</comment>
<dbReference type="PANTHER" id="PTHR11960">
    <property type="entry name" value="EUKARYOTIC TRANSLATION INITIATION FACTOR 4E RELATED"/>
    <property type="match status" value="1"/>
</dbReference>
<dbReference type="PANTHER" id="PTHR11960:SF8">
    <property type="entry name" value="EUKARYOTIC TRANSLATION INITIATION FACTOR 4E1-RELATED"/>
    <property type="match status" value="1"/>
</dbReference>
<evidence type="ECO:0000256" key="2">
    <source>
        <dbReference type="ARBA" id="ARBA00022540"/>
    </source>
</evidence>
<evidence type="ECO:0000256" key="3">
    <source>
        <dbReference type="ARBA" id="ARBA00022845"/>
    </source>
</evidence>
<dbReference type="AlphaFoldDB" id="A0A8S1ILU0"/>
<dbReference type="GO" id="GO:0016281">
    <property type="term" value="C:eukaryotic translation initiation factor 4F complex"/>
    <property type="evidence" value="ECO:0007669"/>
    <property type="project" value="TreeGrafter"/>
</dbReference>
<dbReference type="Proteomes" id="UP000708148">
    <property type="component" value="Unassembled WGS sequence"/>
</dbReference>
<comment type="caution">
    <text evidence="11">The sequence shown here is derived from an EMBL/GenBank/DDBJ whole genome shotgun (WGS) entry which is preliminary data.</text>
</comment>
<evidence type="ECO:0000256" key="9">
    <source>
        <dbReference type="RuleBase" id="RU004374"/>
    </source>
</evidence>
<evidence type="ECO:0000256" key="4">
    <source>
        <dbReference type="ARBA" id="ARBA00022884"/>
    </source>
</evidence>
<dbReference type="SUPFAM" id="SSF55418">
    <property type="entry name" value="eIF4e-like"/>
    <property type="match status" value="1"/>
</dbReference>
<keyword evidence="2 9" id="KW-0396">Initiation factor</keyword>
<evidence type="ECO:0000313" key="12">
    <source>
        <dbReference type="Proteomes" id="UP000708148"/>
    </source>
</evidence>
<feature type="compositionally biased region" description="Low complexity" evidence="10">
    <location>
        <begin position="30"/>
        <end position="48"/>
    </location>
</feature>
<evidence type="ECO:0000256" key="5">
    <source>
        <dbReference type="ARBA" id="ARBA00022917"/>
    </source>
</evidence>
<feature type="region of interest" description="Disordered" evidence="10">
    <location>
        <begin position="1"/>
        <end position="54"/>
    </location>
</feature>